<evidence type="ECO:0000256" key="1">
    <source>
        <dbReference type="ARBA" id="ARBA00004340"/>
    </source>
</evidence>
<dbReference type="InterPro" id="IPR054463">
    <property type="entry name" value="PexRD54_WY"/>
</dbReference>
<dbReference type="Pfam" id="PF22748">
    <property type="entry name" value="PexRD54_WY"/>
    <property type="match status" value="1"/>
</dbReference>
<evidence type="ECO:0000256" key="4">
    <source>
        <dbReference type="ARBA" id="ARBA00022525"/>
    </source>
</evidence>
<feature type="signal peptide" evidence="7">
    <location>
        <begin position="1"/>
        <end position="23"/>
    </location>
</feature>
<evidence type="ECO:0000256" key="2">
    <source>
        <dbReference type="ARBA" id="ARBA00004613"/>
    </source>
</evidence>
<evidence type="ECO:0000313" key="10">
    <source>
        <dbReference type="Proteomes" id="UP000237271"/>
    </source>
</evidence>
<sequence>MQPHYLVTVVIAALFCGIQSTAGFKIIPCDVSSEHLAASKRNDLLPKRFLRSDAANDEDGERGGISVSGVDKLKSLMTSSRISAKTLDSWLKKEKSPNSVFVRMGLDKAGSNLFDNPQLASWVKYTEDLSTKNSRKAISPITTLSMIYSDEALAQMIVAAKTDSRKWFIATKLEAAQMQSWLVGGKSADSIFTLFKLDKAGDSILSNPFFNTWYTYLKIVNAKFPTKKMTLFTKLNNQYGDEGLLMVIVEALKVKETSGIAALLRSELFHQWAVSGKSVDAVFQHLMVPPKTWGNILGSAEFKTWSKYVEVFNKENPDKQTTIFAKLSAYYSESQLSGIIEAAQKISSTESIGLLLERDLFQRWIKTRASSEGVFTTLMLDKAGNSLFAAPQFATFTKYTDIIHVSYQKSPIVEVLRPYFDDFHLVTMIMEAEKIPSSLSVAKRMEEELIKEWMISKTKLDEAWKALRLDKSEGLRGVHLFDDPMFNYWMKFLDKYNKVYHGRYVARAPLISTYSSKDLINMIQAAKANPTTKSRADVLEKELLQEFMYVGKHPNDVAQLLKVANRADINKQLLEKYTIDLNKYVDYLNRKREKNEKLLRSTTT</sequence>
<dbReference type="GO" id="GO:0043657">
    <property type="term" value="C:host cell"/>
    <property type="evidence" value="ECO:0007669"/>
    <property type="project" value="UniProtKB-SubCell"/>
</dbReference>
<protein>
    <submittedName>
        <fullName evidence="9">Avirulence protein (Avh)</fullName>
    </submittedName>
</protein>
<dbReference type="AlphaFoldDB" id="A0A2P4XDJ1"/>
<comment type="similarity">
    <text evidence="3">Belongs to the RxLR effector family.</text>
</comment>
<comment type="subcellular location">
    <subcellularLocation>
        <location evidence="1">Host cell</location>
    </subcellularLocation>
    <subcellularLocation>
        <location evidence="2">Secreted</location>
    </subcellularLocation>
</comment>
<gene>
    <name evidence="9" type="ORF">PHPALM_20953</name>
</gene>
<dbReference type="GO" id="GO:0005576">
    <property type="term" value="C:extracellular region"/>
    <property type="evidence" value="ECO:0007669"/>
    <property type="project" value="UniProtKB-SubCell"/>
</dbReference>
<organism evidence="9 10">
    <name type="scientific">Phytophthora palmivora</name>
    <dbReference type="NCBI Taxonomy" id="4796"/>
    <lineage>
        <taxon>Eukaryota</taxon>
        <taxon>Sar</taxon>
        <taxon>Stramenopiles</taxon>
        <taxon>Oomycota</taxon>
        <taxon>Peronosporomycetes</taxon>
        <taxon>Peronosporales</taxon>
        <taxon>Peronosporaceae</taxon>
        <taxon>Phytophthora</taxon>
    </lineage>
</organism>
<dbReference type="OrthoDB" id="127322at2759"/>
<reference evidence="9 10" key="1">
    <citation type="journal article" date="2017" name="Genome Biol. Evol.">
        <title>Phytophthora megakarya and P. palmivora, closely related causal agents of cacao black pod rot, underwent increases in genome sizes and gene numbers by different mechanisms.</title>
        <authorList>
            <person name="Ali S.S."/>
            <person name="Shao J."/>
            <person name="Lary D.J."/>
            <person name="Kronmiller B."/>
            <person name="Shen D."/>
            <person name="Strem M.D."/>
            <person name="Amoako-Attah I."/>
            <person name="Akrofi A.Y."/>
            <person name="Begoude B.A."/>
            <person name="Ten Hoopen G.M."/>
            <person name="Coulibaly K."/>
            <person name="Kebe B.I."/>
            <person name="Melnick R.L."/>
            <person name="Guiltinan M.J."/>
            <person name="Tyler B.M."/>
            <person name="Meinhardt L.W."/>
            <person name="Bailey B.A."/>
        </authorList>
    </citation>
    <scope>NUCLEOTIDE SEQUENCE [LARGE SCALE GENOMIC DNA]</scope>
    <source>
        <strain evidence="10">sbr112.9</strain>
    </source>
</reference>
<name>A0A2P4XDJ1_9STRA</name>
<keyword evidence="5 7" id="KW-0732">Signal</keyword>
<feature type="domain" description="RxLR effector PexRD54 WY" evidence="8">
    <location>
        <begin position="89"/>
        <end position="125"/>
    </location>
</feature>
<evidence type="ECO:0000256" key="3">
    <source>
        <dbReference type="ARBA" id="ARBA00010400"/>
    </source>
</evidence>
<proteinExistence type="inferred from homology"/>
<accession>A0A2P4XDJ1</accession>
<keyword evidence="4" id="KW-0964">Secreted</keyword>
<dbReference type="Proteomes" id="UP000237271">
    <property type="component" value="Unassembled WGS sequence"/>
</dbReference>
<evidence type="ECO:0000259" key="8">
    <source>
        <dbReference type="Pfam" id="PF22748"/>
    </source>
</evidence>
<comment type="caution">
    <text evidence="9">The sequence shown here is derived from an EMBL/GenBank/DDBJ whole genome shotgun (WGS) entry which is preliminary data.</text>
</comment>
<keyword evidence="10" id="KW-1185">Reference proteome</keyword>
<feature type="chain" id="PRO_5015136758" evidence="7">
    <location>
        <begin position="24"/>
        <end position="604"/>
    </location>
</feature>
<evidence type="ECO:0000313" key="9">
    <source>
        <dbReference type="EMBL" id="POM63617.1"/>
    </source>
</evidence>
<evidence type="ECO:0000256" key="5">
    <source>
        <dbReference type="ARBA" id="ARBA00022729"/>
    </source>
</evidence>
<evidence type="ECO:0000256" key="7">
    <source>
        <dbReference type="SAM" id="SignalP"/>
    </source>
</evidence>
<dbReference type="EMBL" id="NCKW01011379">
    <property type="protein sequence ID" value="POM63617.1"/>
    <property type="molecule type" value="Genomic_DNA"/>
</dbReference>
<keyword evidence="6" id="KW-0843">Virulence</keyword>
<evidence type="ECO:0000256" key="6">
    <source>
        <dbReference type="ARBA" id="ARBA00023026"/>
    </source>
</evidence>